<organism evidence="4 5">
    <name type="scientific">Neolecta irregularis (strain DAH-3)</name>
    <dbReference type="NCBI Taxonomy" id="1198029"/>
    <lineage>
        <taxon>Eukaryota</taxon>
        <taxon>Fungi</taxon>
        <taxon>Dikarya</taxon>
        <taxon>Ascomycota</taxon>
        <taxon>Taphrinomycotina</taxon>
        <taxon>Neolectales</taxon>
        <taxon>Neolectaceae</taxon>
        <taxon>Neolecta</taxon>
    </lineage>
</organism>
<accession>A0A1U7LN48</accession>
<dbReference type="STRING" id="1198029.A0A1U7LN48"/>
<evidence type="ECO:0000256" key="1">
    <source>
        <dbReference type="ARBA" id="ARBA00004123"/>
    </source>
</evidence>
<evidence type="ECO:0000313" key="5">
    <source>
        <dbReference type="Proteomes" id="UP000186594"/>
    </source>
</evidence>
<dbReference type="InterPro" id="IPR050613">
    <property type="entry name" value="Sec_Metabolite_Reg"/>
</dbReference>
<keyword evidence="5" id="KW-1185">Reference proteome</keyword>
<protein>
    <submittedName>
        <fullName evidence="4">Putative transcriptional regulatory protein</fullName>
    </submittedName>
</protein>
<dbReference type="GO" id="GO:0005634">
    <property type="term" value="C:nucleus"/>
    <property type="evidence" value="ECO:0007669"/>
    <property type="project" value="UniProtKB-SubCell"/>
</dbReference>
<dbReference type="Pfam" id="PF04082">
    <property type="entry name" value="Fungal_trans"/>
    <property type="match status" value="1"/>
</dbReference>
<sequence length="402" mass="46239">MWSSSLSMDMFLQTTPRPFTFVVALAMISLSLRTYHNSNDPELVTIEQIVGMKRENYRQFLHQGIQAAFRTSRYRELYDVDLIQALLLDIGSTDIGSASKGWTSISLLVYMAQSMGFHRDPNHLGLSMIEGEKRRRLWWLIQIYDIAMSYSQGIPAHIDREETDCQLPRYNIAIDGDSPGYENAVEWFVIFVQITIMFSPLNRAYHARYQSTKEVRKVHDELASLEKKIPKGFRPDHATGSSEIQWRQILLESLMSRALLCHHVSYLHNEKLPQSHRIALEAAKRNMRIFCRMDSLPSTDDMQYRWFGEMWMFSAPLLATVLLATDLVASKSMDEVAWDLVECTEIALRRAPELAWIPNGGVLLDTICALRSERLFGADFFGRIMGADGLETVGWEWMSGYM</sequence>
<dbReference type="OrthoDB" id="4934715at2759"/>
<gene>
    <name evidence="4" type="ORF">NEOLI_003311</name>
</gene>
<dbReference type="SMART" id="SM00906">
    <property type="entry name" value="Fungal_trans"/>
    <property type="match status" value="1"/>
</dbReference>
<evidence type="ECO:0000259" key="3">
    <source>
        <dbReference type="SMART" id="SM00906"/>
    </source>
</evidence>
<comment type="subcellular location">
    <subcellularLocation>
        <location evidence="1">Nucleus</location>
    </subcellularLocation>
</comment>
<dbReference type="InterPro" id="IPR007219">
    <property type="entry name" value="XnlR_reg_dom"/>
</dbReference>
<reference evidence="4 5" key="1">
    <citation type="submission" date="2016-04" db="EMBL/GenBank/DDBJ databases">
        <title>Evolutionary innovation and constraint leading to complex multicellularity in the Ascomycota.</title>
        <authorList>
            <person name="Cisse O."/>
            <person name="Nguyen A."/>
            <person name="Hewitt D.A."/>
            <person name="Jedd G."/>
            <person name="Stajich J.E."/>
        </authorList>
    </citation>
    <scope>NUCLEOTIDE SEQUENCE [LARGE SCALE GENOMIC DNA]</scope>
    <source>
        <strain evidence="4 5">DAH-3</strain>
    </source>
</reference>
<dbReference type="Proteomes" id="UP000186594">
    <property type="component" value="Unassembled WGS sequence"/>
</dbReference>
<dbReference type="GO" id="GO:0008270">
    <property type="term" value="F:zinc ion binding"/>
    <property type="evidence" value="ECO:0007669"/>
    <property type="project" value="InterPro"/>
</dbReference>
<proteinExistence type="predicted"/>
<dbReference type="CDD" id="cd12148">
    <property type="entry name" value="fungal_TF_MHR"/>
    <property type="match status" value="1"/>
</dbReference>
<dbReference type="AlphaFoldDB" id="A0A1U7LN48"/>
<dbReference type="PANTHER" id="PTHR31001:SF88">
    <property type="entry name" value="TRANSCRIPTION FACTOR PDR3"/>
    <property type="match status" value="1"/>
</dbReference>
<dbReference type="GO" id="GO:0006351">
    <property type="term" value="P:DNA-templated transcription"/>
    <property type="evidence" value="ECO:0007669"/>
    <property type="project" value="InterPro"/>
</dbReference>
<comment type="caution">
    <text evidence="4">The sequence shown here is derived from an EMBL/GenBank/DDBJ whole genome shotgun (WGS) entry which is preliminary data.</text>
</comment>
<evidence type="ECO:0000313" key="4">
    <source>
        <dbReference type="EMBL" id="OLL23951.1"/>
    </source>
</evidence>
<dbReference type="PANTHER" id="PTHR31001">
    <property type="entry name" value="UNCHARACTERIZED TRANSCRIPTIONAL REGULATORY PROTEIN"/>
    <property type="match status" value="1"/>
</dbReference>
<evidence type="ECO:0000256" key="2">
    <source>
        <dbReference type="ARBA" id="ARBA00023242"/>
    </source>
</evidence>
<dbReference type="GO" id="GO:0003677">
    <property type="term" value="F:DNA binding"/>
    <property type="evidence" value="ECO:0007669"/>
    <property type="project" value="InterPro"/>
</dbReference>
<keyword evidence="2" id="KW-0539">Nucleus</keyword>
<feature type="domain" description="Xylanolytic transcriptional activator regulatory" evidence="3">
    <location>
        <begin position="101"/>
        <end position="174"/>
    </location>
</feature>
<name>A0A1U7LN48_NEOID</name>
<dbReference type="EMBL" id="LXFE01001063">
    <property type="protein sequence ID" value="OLL23951.1"/>
    <property type="molecule type" value="Genomic_DNA"/>
</dbReference>